<gene>
    <name evidence="2" type="primary">pcaD</name>
    <name evidence="2" type="ORF">HU751_02550</name>
</gene>
<dbReference type="GO" id="GO:0046503">
    <property type="term" value="P:glycerolipid catabolic process"/>
    <property type="evidence" value="ECO:0007669"/>
    <property type="project" value="TreeGrafter"/>
</dbReference>
<reference evidence="2" key="2">
    <citation type="submission" date="2020-07" db="EMBL/GenBank/DDBJ databases">
        <authorList>
            <person name="Lood C."/>
            <person name="Girard L."/>
        </authorList>
    </citation>
    <scope>NUCLEOTIDE SEQUENCE</scope>
    <source>
        <strain evidence="2">BW13M1</strain>
    </source>
</reference>
<dbReference type="InterPro" id="IPR029058">
    <property type="entry name" value="AB_hydrolase_fold"/>
</dbReference>
<dbReference type="InterPro" id="IPR026968">
    <property type="entry name" value="PcaD/CatD"/>
</dbReference>
<keyword evidence="2" id="KW-0378">Hydrolase</keyword>
<reference evidence="2" key="1">
    <citation type="journal article" date="2020" name="Microorganisms">
        <title>Reliable Identification of Environmental Pseudomonas Isolates Using the rpoD Gene.</title>
        <authorList>
            <consortium name="The Broad Institute Genome Sequencing Platform"/>
            <person name="Girard L."/>
            <person name="Lood C."/>
            <person name="Rokni-Zadeh H."/>
            <person name="van Noort V."/>
            <person name="Lavigne R."/>
            <person name="De Mot R."/>
        </authorList>
    </citation>
    <scope>NUCLEOTIDE SEQUENCE</scope>
    <source>
        <strain evidence="2">BW13M1</strain>
    </source>
</reference>
<sequence>MAHLQLADGALHYQLDGPADAPVLVLSNSLGTDLHMWDAQIPAWAGHFRVLRYDTRGHGGSLVTEGPYSIEQLGGDVLALLDALDIEKAHFIGLSMGGLIGQWLGISAGNRLLSLTLCNTAAKIANDEVWNTRIDTVLAGGRQAMADLRDASIARWFTPAFAAAEPERTLRICQMLAQTSPEGYAANCAAVRDADFRDQLNHIQVPTLIVAGTADAVTTPEHGRFMQAGILGAEYVEFAAAHLSNVEIGAPFSRRVLDFLSSR</sequence>
<dbReference type="InterPro" id="IPR050471">
    <property type="entry name" value="AB_hydrolase"/>
</dbReference>
<dbReference type="InterPro" id="IPR000073">
    <property type="entry name" value="AB_hydrolase_1"/>
</dbReference>
<dbReference type="GO" id="GO:0004806">
    <property type="term" value="F:triacylglycerol lipase activity"/>
    <property type="evidence" value="ECO:0007669"/>
    <property type="project" value="TreeGrafter"/>
</dbReference>
<proteinExistence type="predicted"/>
<dbReference type="Pfam" id="PF00561">
    <property type="entry name" value="Abhydrolase_1"/>
    <property type="match status" value="1"/>
</dbReference>
<name>A0A923G5Q3_9PSED</name>
<dbReference type="SUPFAM" id="SSF53474">
    <property type="entry name" value="alpha/beta-Hydrolases"/>
    <property type="match status" value="1"/>
</dbReference>
<dbReference type="EMBL" id="JABWRJ010000002">
    <property type="protein sequence ID" value="MBC3444635.1"/>
    <property type="molecule type" value="Genomic_DNA"/>
</dbReference>
<dbReference type="GO" id="GO:0042952">
    <property type="term" value="P:beta-ketoadipate pathway"/>
    <property type="evidence" value="ECO:0007669"/>
    <property type="project" value="InterPro"/>
</dbReference>
<protein>
    <submittedName>
        <fullName evidence="2">3-oxoadipate enol-lactonase</fullName>
        <ecNumber evidence="2">3.1.1.24</ecNumber>
    </submittedName>
</protein>
<feature type="domain" description="AB hydrolase-1" evidence="1">
    <location>
        <begin position="22"/>
        <end position="245"/>
    </location>
</feature>
<evidence type="ECO:0000259" key="1">
    <source>
        <dbReference type="Pfam" id="PF00561"/>
    </source>
</evidence>
<dbReference type="PANTHER" id="PTHR43433">
    <property type="entry name" value="HYDROLASE, ALPHA/BETA FOLD FAMILY PROTEIN"/>
    <property type="match status" value="1"/>
</dbReference>
<dbReference type="GO" id="GO:0047570">
    <property type="term" value="F:3-oxoadipate enol-lactonase activity"/>
    <property type="evidence" value="ECO:0007669"/>
    <property type="project" value="UniProtKB-EC"/>
</dbReference>
<dbReference type="Gene3D" id="3.40.50.1820">
    <property type="entry name" value="alpha/beta hydrolase"/>
    <property type="match status" value="1"/>
</dbReference>
<comment type="caution">
    <text evidence="2">The sequence shown here is derived from an EMBL/GenBank/DDBJ whole genome shotgun (WGS) entry which is preliminary data.</text>
</comment>
<dbReference type="PANTHER" id="PTHR43433:SF5">
    <property type="entry name" value="AB HYDROLASE-1 DOMAIN-CONTAINING PROTEIN"/>
    <property type="match status" value="1"/>
</dbReference>
<dbReference type="EC" id="3.1.1.24" evidence="2"/>
<dbReference type="RefSeq" id="WP_186731990.1">
    <property type="nucleotide sequence ID" value="NZ_JABWRJ020000002.1"/>
</dbReference>
<organism evidence="2">
    <name type="scientific">Pseudomonas peradeniyensis</name>
    <dbReference type="NCBI Taxonomy" id="2745488"/>
    <lineage>
        <taxon>Bacteria</taxon>
        <taxon>Pseudomonadati</taxon>
        <taxon>Pseudomonadota</taxon>
        <taxon>Gammaproteobacteria</taxon>
        <taxon>Pseudomonadales</taxon>
        <taxon>Pseudomonadaceae</taxon>
        <taxon>Pseudomonas</taxon>
    </lineage>
</organism>
<evidence type="ECO:0000313" key="2">
    <source>
        <dbReference type="EMBL" id="MBC3444635.1"/>
    </source>
</evidence>
<dbReference type="AlphaFoldDB" id="A0A923G5Q3"/>
<dbReference type="NCBIfam" id="TIGR02427">
    <property type="entry name" value="protocat_pcaD"/>
    <property type="match status" value="1"/>
</dbReference>
<accession>A0A923G5Q3</accession>